<dbReference type="CDD" id="cd16917">
    <property type="entry name" value="HATPase_UhpB-NarQ-NarX-like"/>
    <property type="match status" value="1"/>
</dbReference>
<evidence type="ECO:0000256" key="6">
    <source>
        <dbReference type="ARBA" id="ARBA00022777"/>
    </source>
</evidence>
<dbReference type="Pfam" id="PF07730">
    <property type="entry name" value="HisKA_3"/>
    <property type="match status" value="1"/>
</dbReference>
<evidence type="ECO:0000256" key="7">
    <source>
        <dbReference type="ARBA" id="ARBA00022840"/>
    </source>
</evidence>
<dbReference type="InterPro" id="IPR036890">
    <property type="entry name" value="HATPase_C_sf"/>
</dbReference>
<protein>
    <recommendedName>
        <fullName evidence="2">histidine kinase</fullName>
        <ecNumber evidence="2">2.7.13.3</ecNumber>
    </recommendedName>
</protein>
<feature type="transmembrane region" description="Helical" evidence="10">
    <location>
        <begin position="141"/>
        <end position="162"/>
    </location>
</feature>
<keyword evidence="10" id="KW-0472">Membrane</keyword>
<evidence type="ECO:0000256" key="5">
    <source>
        <dbReference type="ARBA" id="ARBA00022741"/>
    </source>
</evidence>
<dbReference type="InterPro" id="IPR011712">
    <property type="entry name" value="Sig_transdc_His_kin_sub3_dim/P"/>
</dbReference>
<evidence type="ECO:0000313" key="13">
    <source>
        <dbReference type="Proteomes" id="UP001500979"/>
    </source>
</evidence>
<evidence type="ECO:0000256" key="1">
    <source>
        <dbReference type="ARBA" id="ARBA00000085"/>
    </source>
</evidence>
<dbReference type="InterPro" id="IPR050482">
    <property type="entry name" value="Sensor_HK_TwoCompSys"/>
</dbReference>
<evidence type="ECO:0000256" key="10">
    <source>
        <dbReference type="SAM" id="Phobius"/>
    </source>
</evidence>
<evidence type="ECO:0000256" key="4">
    <source>
        <dbReference type="ARBA" id="ARBA00022679"/>
    </source>
</evidence>
<dbReference type="PANTHER" id="PTHR24421:SF10">
    <property type="entry name" value="NITRATE_NITRITE SENSOR PROTEIN NARQ"/>
    <property type="match status" value="1"/>
</dbReference>
<dbReference type="EC" id="2.7.13.3" evidence="2"/>
<feature type="domain" description="Signal transduction histidine kinase subgroup 3 dimerisation and phosphoacceptor" evidence="11">
    <location>
        <begin position="194"/>
        <end position="257"/>
    </location>
</feature>
<keyword evidence="10" id="KW-0812">Transmembrane</keyword>
<keyword evidence="3" id="KW-0597">Phosphoprotein</keyword>
<dbReference type="GO" id="GO:0016301">
    <property type="term" value="F:kinase activity"/>
    <property type="evidence" value="ECO:0007669"/>
    <property type="project" value="UniProtKB-KW"/>
</dbReference>
<dbReference type="Gene3D" id="3.30.565.10">
    <property type="entry name" value="Histidine kinase-like ATPase, C-terminal domain"/>
    <property type="match status" value="1"/>
</dbReference>
<reference evidence="12 13" key="1">
    <citation type="journal article" date="2019" name="Int. J. Syst. Evol. Microbiol.">
        <title>The Global Catalogue of Microorganisms (GCM) 10K type strain sequencing project: providing services to taxonomists for standard genome sequencing and annotation.</title>
        <authorList>
            <consortium name="The Broad Institute Genomics Platform"/>
            <consortium name="The Broad Institute Genome Sequencing Center for Infectious Disease"/>
            <person name="Wu L."/>
            <person name="Ma J."/>
        </authorList>
    </citation>
    <scope>NUCLEOTIDE SEQUENCE [LARGE SCALE GENOMIC DNA]</scope>
    <source>
        <strain evidence="12 13">JCM 9383</strain>
    </source>
</reference>
<feature type="coiled-coil region" evidence="9">
    <location>
        <begin position="162"/>
        <end position="189"/>
    </location>
</feature>
<keyword evidence="6 12" id="KW-0418">Kinase</keyword>
<keyword evidence="7" id="KW-0067">ATP-binding</keyword>
<evidence type="ECO:0000259" key="11">
    <source>
        <dbReference type="Pfam" id="PF07730"/>
    </source>
</evidence>
<dbReference type="PANTHER" id="PTHR24421">
    <property type="entry name" value="NITRATE/NITRITE SENSOR PROTEIN NARX-RELATED"/>
    <property type="match status" value="1"/>
</dbReference>
<evidence type="ECO:0000256" key="2">
    <source>
        <dbReference type="ARBA" id="ARBA00012438"/>
    </source>
</evidence>
<keyword evidence="9" id="KW-0175">Coiled coil</keyword>
<evidence type="ECO:0000313" key="12">
    <source>
        <dbReference type="EMBL" id="GAA2799415.1"/>
    </source>
</evidence>
<feature type="transmembrane region" description="Helical" evidence="10">
    <location>
        <begin position="50"/>
        <end position="67"/>
    </location>
</feature>
<keyword evidence="4" id="KW-0808">Transferase</keyword>
<evidence type="ECO:0000256" key="3">
    <source>
        <dbReference type="ARBA" id="ARBA00022553"/>
    </source>
</evidence>
<proteinExistence type="predicted"/>
<comment type="catalytic activity">
    <reaction evidence="1">
        <text>ATP + protein L-histidine = ADP + protein N-phospho-L-histidine.</text>
        <dbReference type="EC" id="2.7.13.3"/>
    </reaction>
</comment>
<keyword evidence="8" id="KW-0902">Two-component regulatory system</keyword>
<keyword evidence="13" id="KW-1185">Reference proteome</keyword>
<gene>
    <name evidence="12" type="ORF">GCM10010470_38140</name>
</gene>
<dbReference type="EMBL" id="BAAAUX010000016">
    <property type="protein sequence ID" value="GAA2799415.1"/>
    <property type="molecule type" value="Genomic_DNA"/>
</dbReference>
<feature type="transmembrane region" description="Helical" evidence="10">
    <location>
        <begin position="73"/>
        <end position="97"/>
    </location>
</feature>
<keyword evidence="10" id="KW-1133">Transmembrane helix</keyword>
<organism evidence="12 13">
    <name type="scientific">Saccharopolyspora taberi</name>
    <dbReference type="NCBI Taxonomy" id="60895"/>
    <lineage>
        <taxon>Bacteria</taxon>
        <taxon>Bacillati</taxon>
        <taxon>Actinomycetota</taxon>
        <taxon>Actinomycetes</taxon>
        <taxon>Pseudonocardiales</taxon>
        <taxon>Pseudonocardiaceae</taxon>
        <taxon>Saccharopolyspora</taxon>
    </lineage>
</organism>
<accession>A0ABN3VGT0</accession>
<keyword evidence="5" id="KW-0547">Nucleotide-binding</keyword>
<evidence type="ECO:0000256" key="9">
    <source>
        <dbReference type="SAM" id="Coils"/>
    </source>
</evidence>
<name>A0ABN3VGT0_9PSEU</name>
<dbReference type="RefSeq" id="WP_344681560.1">
    <property type="nucleotide sequence ID" value="NZ_BAAAUX010000016.1"/>
</dbReference>
<comment type="caution">
    <text evidence="12">The sequence shown here is derived from an EMBL/GenBank/DDBJ whole genome shotgun (WGS) entry which is preliminary data.</text>
</comment>
<feature type="transmembrane region" description="Helical" evidence="10">
    <location>
        <begin position="20"/>
        <end position="38"/>
    </location>
</feature>
<evidence type="ECO:0000256" key="8">
    <source>
        <dbReference type="ARBA" id="ARBA00023012"/>
    </source>
</evidence>
<dbReference type="SUPFAM" id="SSF55874">
    <property type="entry name" value="ATPase domain of HSP90 chaperone/DNA topoisomerase II/histidine kinase"/>
    <property type="match status" value="1"/>
</dbReference>
<dbReference type="Proteomes" id="UP001500979">
    <property type="component" value="Unassembled WGS sequence"/>
</dbReference>
<sequence>MSAEREPRRVLWWTGWRSLLFDLVFMAGITTMTVLIANDAEIVQYQSPQLKTFAMATVPVAALAMLVRRRFPLLVVLVELTVGLIGYDLLLLPVSIYSLGRFGRSERQLLVVSLLVTATITTASQYNPLDVTVDDGVPPTLTWMIITPVLLVGVPALLGIFVRARYRLMDELRERAERLERERHLLAAQALAEERSRIAREMHDVVAHQVGLAVIYSGVLEVSVDQGPDEVRKLARQVGDTNRQALRDLREVIGVLRLAGGTPDDPLTPQPTLDELPELIESSRTAGLPATLRIEGDEAPMSDNVQRTVYRVVQESLSNVHKHAGPMRTEVLVRYTGEQVEVRVRNEPPRQPAPVAIPGGGHGLIGMRERVSLVRGEFAAGPLPDGGFEVNARLPLDPAALPEHDRG</sequence>
<dbReference type="Gene3D" id="1.20.5.1930">
    <property type="match status" value="1"/>
</dbReference>